<dbReference type="Pfam" id="PF13966">
    <property type="entry name" value="zf-RVT"/>
    <property type="match status" value="1"/>
</dbReference>
<dbReference type="Gramene" id="TRITD3Bv1G197250.1">
    <property type="protein sequence ID" value="TRITD3Bv1G197250.1"/>
    <property type="gene ID" value="TRITD3Bv1G197250"/>
</dbReference>
<dbReference type="EMBL" id="LT934116">
    <property type="protein sequence ID" value="VAH81402.1"/>
    <property type="molecule type" value="Genomic_DNA"/>
</dbReference>
<gene>
    <name evidence="2" type="ORF">TRITD_3Bv1G197250</name>
</gene>
<dbReference type="InterPro" id="IPR026960">
    <property type="entry name" value="RVT-Znf"/>
</dbReference>
<name>A0A9R1QQA5_TRITD</name>
<evidence type="ECO:0000259" key="1">
    <source>
        <dbReference type="Pfam" id="PF13966"/>
    </source>
</evidence>
<organism evidence="2 3">
    <name type="scientific">Triticum turgidum subsp. durum</name>
    <name type="common">Durum wheat</name>
    <name type="synonym">Triticum durum</name>
    <dbReference type="NCBI Taxonomy" id="4567"/>
    <lineage>
        <taxon>Eukaryota</taxon>
        <taxon>Viridiplantae</taxon>
        <taxon>Streptophyta</taxon>
        <taxon>Embryophyta</taxon>
        <taxon>Tracheophyta</taxon>
        <taxon>Spermatophyta</taxon>
        <taxon>Magnoliopsida</taxon>
        <taxon>Liliopsida</taxon>
        <taxon>Poales</taxon>
        <taxon>Poaceae</taxon>
        <taxon>BOP clade</taxon>
        <taxon>Pooideae</taxon>
        <taxon>Triticodae</taxon>
        <taxon>Triticeae</taxon>
        <taxon>Triticinae</taxon>
        <taxon>Triticum</taxon>
    </lineage>
</organism>
<evidence type="ECO:0000313" key="2">
    <source>
        <dbReference type="EMBL" id="VAH81402.1"/>
    </source>
</evidence>
<keyword evidence="3" id="KW-1185">Reference proteome</keyword>
<reference evidence="2 3" key="1">
    <citation type="submission" date="2017-09" db="EMBL/GenBank/DDBJ databases">
        <authorList>
            <consortium name="International Durum Wheat Genome Sequencing Consortium (IDWGSC)"/>
            <person name="Milanesi L."/>
        </authorList>
    </citation>
    <scope>NUCLEOTIDE SEQUENCE [LARGE SCALE GENOMIC DNA]</scope>
    <source>
        <strain evidence="3">cv. Svevo</strain>
    </source>
</reference>
<evidence type="ECO:0000313" key="3">
    <source>
        <dbReference type="Proteomes" id="UP000324705"/>
    </source>
</evidence>
<protein>
    <recommendedName>
        <fullName evidence="1">Reverse transcriptase zinc-binding domain-containing protein</fullName>
    </recommendedName>
</protein>
<sequence>MTNGHMSGVLNLHNTPILLLLLQRHGGTSIFSLVMEIQVHHEDQSFWMVLLSDSLNTRNMLKRRHYNIGDDHDCILCGMRIEETIEHLFFECQFSQICWASLGFSWQQGGTRLEHIEVAKETWARPLFMEAFLIAAWSIWKERNNKHFQRYSTIQGLLAKKIQRGLLSPNL</sequence>
<feature type="domain" description="Reverse transcriptase zinc-binding" evidence="1">
    <location>
        <begin position="43"/>
        <end position="99"/>
    </location>
</feature>
<dbReference type="AlphaFoldDB" id="A0A9R1QQA5"/>
<accession>A0A9R1QQA5</accession>
<proteinExistence type="predicted"/>
<dbReference type="Proteomes" id="UP000324705">
    <property type="component" value="Chromosome 3B"/>
</dbReference>